<evidence type="ECO:0000313" key="1">
    <source>
        <dbReference type="EMBL" id="GAA4325962.1"/>
    </source>
</evidence>
<reference evidence="2" key="1">
    <citation type="journal article" date="2019" name="Int. J. Syst. Evol. Microbiol.">
        <title>The Global Catalogue of Microorganisms (GCM) 10K type strain sequencing project: providing services to taxonomists for standard genome sequencing and annotation.</title>
        <authorList>
            <consortium name="The Broad Institute Genomics Platform"/>
            <consortium name="The Broad Institute Genome Sequencing Center for Infectious Disease"/>
            <person name="Wu L."/>
            <person name="Ma J."/>
        </authorList>
    </citation>
    <scope>NUCLEOTIDE SEQUENCE [LARGE SCALE GENOMIC DNA]</scope>
    <source>
        <strain evidence="2">JCM 17705</strain>
    </source>
</reference>
<evidence type="ECO:0000313" key="2">
    <source>
        <dbReference type="Proteomes" id="UP001500582"/>
    </source>
</evidence>
<proteinExistence type="predicted"/>
<sequence length="63" mass="7309">MKTSADIKLTEEILLEAMRLLDDVSPKMGMFERQHLAGLKRKFEQHALINENLRLKLNEIDTA</sequence>
<gene>
    <name evidence="1" type="ORF">GCM10023149_28520</name>
</gene>
<keyword evidence="2" id="KW-1185">Reference proteome</keyword>
<dbReference type="RefSeq" id="WP_345211776.1">
    <property type="nucleotide sequence ID" value="NZ_BAABFT010000007.1"/>
</dbReference>
<dbReference type="EMBL" id="BAABFT010000007">
    <property type="protein sequence ID" value="GAA4325962.1"/>
    <property type="molecule type" value="Genomic_DNA"/>
</dbReference>
<organism evidence="1 2">
    <name type="scientific">Mucilaginibacter gynuensis</name>
    <dbReference type="NCBI Taxonomy" id="1302236"/>
    <lineage>
        <taxon>Bacteria</taxon>
        <taxon>Pseudomonadati</taxon>
        <taxon>Bacteroidota</taxon>
        <taxon>Sphingobacteriia</taxon>
        <taxon>Sphingobacteriales</taxon>
        <taxon>Sphingobacteriaceae</taxon>
        <taxon>Mucilaginibacter</taxon>
    </lineage>
</organism>
<comment type="caution">
    <text evidence="1">The sequence shown here is derived from an EMBL/GenBank/DDBJ whole genome shotgun (WGS) entry which is preliminary data.</text>
</comment>
<name>A0ABP8GKF3_9SPHI</name>
<protein>
    <submittedName>
        <fullName evidence="1">Uncharacterized protein</fullName>
    </submittedName>
</protein>
<accession>A0ABP8GKF3</accession>
<dbReference type="Proteomes" id="UP001500582">
    <property type="component" value="Unassembled WGS sequence"/>
</dbReference>